<evidence type="ECO:0000313" key="6">
    <source>
        <dbReference type="EMBL" id="SIN73315.1"/>
    </source>
</evidence>
<gene>
    <name evidence="6" type="ORF">SAMN05443662_0362</name>
</gene>
<protein>
    <submittedName>
        <fullName evidence="6">D-lactate dehydrogenase</fullName>
    </submittedName>
</protein>
<dbReference type="PROSITE" id="PS00065">
    <property type="entry name" value="D_2_HYDROXYACID_DH_1"/>
    <property type="match status" value="1"/>
</dbReference>
<dbReference type="CDD" id="cd12183">
    <property type="entry name" value="LDH_like_2"/>
    <property type="match status" value="1"/>
</dbReference>
<dbReference type="Pfam" id="PF02826">
    <property type="entry name" value="2-Hacid_dh_C"/>
    <property type="match status" value="1"/>
</dbReference>
<evidence type="ECO:0000256" key="2">
    <source>
        <dbReference type="ARBA" id="ARBA00023002"/>
    </source>
</evidence>
<evidence type="ECO:0000256" key="3">
    <source>
        <dbReference type="ARBA" id="ARBA00023027"/>
    </source>
</evidence>
<dbReference type="GO" id="GO:0008720">
    <property type="term" value="F:D-lactate dehydrogenase (NAD+) activity"/>
    <property type="evidence" value="ECO:0007669"/>
    <property type="project" value="TreeGrafter"/>
</dbReference>
<proteinExistence type="inferred from homology"/>
<keyword evidence="3" id="KW-0520">NAD</keyword>
<dbReference type="EMBL" id="FSRE01000001">
    <property type="protein sequence ID" value="SIN73315.1"/>
    <property type="molecule type" value="Genomic_DNA"/>
</dbReference>
<name>A0A1N6DR87_9GAMM</name>
<dbReference type="OrthoDB" id="9805416at2"/>
<keyword evidence="2 4" id="KW-0560">Oxidoreductase</keyword>
<dbReference type="InterPro" id="IPR029752">
    <property type="entry name" value="D-isomer_DH_CS1"/>
</dbReference>
<dbReference type="PROSITE" id="PS00670">
    <property type="entry name" value="D_2_HYDROXYACID_DH_2"/>
    <property type="match status" value="1"/>
</dbReference>
<accession>A0A1N6DR87</accession>
<dbReference type="GO" id="GO:0051287">
    <property type="term" value="F:NAD binding"/>
    <property type="evidence" value="ECO:0007669"/>
    <property type="project" value="InterPro"/>
</dbReference>
<evidence type="ECO:0000313" key="7">
    <source>
        <dbReference type="Proteomes" id="UP000198461"/>
    </source>
</evidence>
<dbReference type="InterPro" id="IPR006140">
    <property type="entry name" value="D-isomer_DH_NAD-bd"/>
</dbReference>
<feature type="domain" description="S-adenosyl-L-homocysteine hydrolase NAD binding" evidence="5">
    <location>
        <begin position="129"/>
        <end position="284"/>
    </location>
</feature>
<organism evidence="6 7">
    <name type="scientific">Sulfurivirga caldicuralii</name>
    <dbReference type="NCBI Taxonomy" id="364032"/>
    <lineage>
        <taxon>Bacteria</taxon>
        <taxon>Pseudomonadati</taxon>
        <taxon>Pseudomonadota</taxon>
        <taxon>Gammaproteobacteria</taxon>
        <taxon>Thiotrichales</taxon>
        <taxon>Piscirickettsiaceae</taxon>
        <taxon>Sulfurivirga</taxon>
    </lineage>
</organism>
<dbReference type="SMART" id="SM00997">
    <property type="entry name" value="AdoHcyase_NAD"/>
    <property type="match status" value="1"/>
</dbReference>
<dbReference type="InterPro" id="IPR015878">
    <property type="entry name" value="Ado_hCys_hydrolase_NAD-bd"/>
</dbReference>
<dbReference type="STRING" id="364032.SAMN05443662_0362"/>
<evidence type="ECO:0000256" key="4">
    <source>
        <dbReference type="RuleBase" id="RU003719"/>
    </source>
</evidence>
<evidence type="ECO:0000256" key="1">
    <source>
        <dbReference type="ARBA" id="ARBA00005854"/>
    </source>
</evidence>
<dbReference type="Gene3D" id="3.40.50.720">
    <property type="entry name" value="NAD(P)-binding Rossmann-like Domain"/>
    <property type="match status" value="2"/>
</dbReference>
<reference evidence="6 7" key="1">
    <citation type="submission" date="2016-11" db="EMBL/GenBank/DDBJ databases">
        <authorList>
            <person name="Jaros S."/>
            <person name="Januszkiewicz K."/>
            <person name="Wedrychowicz H."/>
        </authorList>
    </citation>
    <scope>NUCLEOTIDE SEQUENCE [LARGE SCALE GENOMIC DNA]</scope>
    <source>
        <strain evidence="6 7">DSM 17737</strain>
    </source>
</reference>
<dbReference type="Pfam" id="PF00389">
    <property type="entry name" value="2-Hacid_dh"/>
    <property type="match status" value="1"/>
</dbReference>
<dbReference type="InterPro" id="IPR006139">
    <property type="entry name" value="D-isomer_2_OHA_DH_cat_dom"/>
</dbReference>
<dbReference type="PROSITE" id="PS00671">
    <property type="entry name" value="D_2_HYDROXYACID_DH_3"/>
    <property type="match status" value="1"/>
</dbReference>
<dbReference type="PANTHER" id="PTHR43026">
    <property type="entry name" value="2-HYDROXYACID DEHYDROGENASE HOMOLOG 1-RELATED"/>
    <property type="match status" value="1"/>
</dbReference>
<dbReference type="SUPFAM" id="SSF52283">
    <property type="entry name" value="Formate/glycerate dehydrogenase catalytic domain-like"/>
    <property type="match status" value="1"/>
</dbReference>
<evidence type="ECO:0000259" key="5">
    <source>
        <dbReference type="SMART" id="SM00997"/>
    </source>
</evidence>
<dbReference type="SUPFAM" id="SSF51735">
    <property type="entry name" value="NAD(P)-binding Rossmann-fold domains"/>
    <property type="match status" value="1"/>
</dbReference>
<keyword evidence="7" id="KW-1185">Reference proteome</keyword>
<comment type="similarity">
    <text evidence="1 4">Belongs to the D-isomer specific 2-hydroxyacid dehydrogenase family.</text>
</comment>
<dbReference type="Proteomes" id="UP000198461">
    <property type="component" value="Unassembled WGS sequence"/>
</dbReference>
<dbReference type="InterPro" id="IPR058205">
    <property type="entry name" value="D-LDH-like"/>
</dbReference>
<dbReference type="AlphaFoldDB" id="A0A1N6DR87"/>
<dbReference type="RefSeq" id="WP_074200680.1">
    <property type="nucleotide sequence ID" value="NZ_FSRE01000001.1"/>
</dbReference>
<sequence length="326" mass="35750">MKVEFYSVRPYEQQRLEALLPEDWVVHFNEAHLGPDTVAQCPAADAVSLFVSDWADAQVLEKLVEKGVRMLMLRSAGFDHVDLAVARRLGMRVGRVPAYSPHAVADHTLALLLTLVRRIHLAQDKVRRADFCLQGLMGFDLNGKRAAVIGLGRIGRLVAQRLQAFGCEVVGHDPYAQVVGVPDVSLEEALEVSDIVSLNCPLTPETRHLLNAERLQKMKPGAVVVNTGRGALIDTAALLDALRSDHLGGAALDVYEFERGLFFEDHRDEGIRDPMLAQLMALPNVVITGHQAFLTQEAVENIARTTVATLQAWAQDPAVAGENFLC</sequence>
<dbReference type="InterPro" id="IPR029753">
    <property type="entry name" value="D-isomer_DH_CS"/>
</dbReference>
<dbReference type="PANTHER" id="PTHR43026:SF1">
    <property type="entry name" value="2-HYDROXYACID DEHYDROGENASE HOMOLOG 1-RELATED"/>
    <property type="match status" value="1"/>
</dbReference>
<dbReference type="InterPro" id="IPR036291">
    <property type="entry name" value="NAD(P)-bd_dom_sf"/>
</dbReference>